<protein>
    <recommendedName>
        <fullName evidence="1">Methyltransferase domain-containing protein</fullName>
    </recommendedName>
</protein>
<dbReference type="InterPro" id="IPR029063">
    <property type="entry name" value="SAM-dependent_MTases_sf"/>
</dbReference>
<evidence type="ECO:0000313" key="2">
    <source>
        <dbReference type="EMBL" id="OGM04175.1"/>
    </source>
</evidence>
<evidence type="ECO:0000313" key="3">
    <source>
        <dbReference type="Proteomes" id="UP000177091"/>
    </source>
</evidence>
<evidence type="ECO:0000259" key="1">
    <source>
        <dbReference type="Pfam" id="PF13847"/>
    </source>
</evidence>
<dbReference type="Pfam" id="PF13847">
    <property type="entry name" value="Methyltransf_31"/>
    <property type="match status" value="1"/>
</dbReference>
<feature type="domain" description="Methyltransferase" evidence="1">
    <location>
        <begin position="51"/>
        <end position="159"/>
    </location>
</feature>
<organism evidence="2 3">
    <name type="scientific">Candidatus Woesebacteria bacterium GWA1_42_12</name>
    <dbReference type="NCBI Taxonomy" id="1802472"/>
    <lineage>
        <taxon>Bacteria</taxon>
        <taxon>Candidatus Woeseibacteriota</taxon>
    </lineage>
</organism>
<dbReference type="Gene3D" id="2.20.25.110">
    <property type="entry name" value="S-adenosyl-L-methionine-dependent methyltransferases"/>
    <property type="match status" value="1"/>
</dbReference>
<dbReference type="Proteomes" id="UP000177091">
    <property type="component" value="Unassembled WGS sequence"/>
</dbReference>
<proteinExistence type="predicted"/>
<sequence length="308" mass="35927">MKPKKENIASLTRKLYESNFPFFYDVLYNKEERFKRESPFYKKIVKSRKIKSILDVGCGNGFHLILFNKLPGIKKLVGIDNSEKMLKLAHKNLLRENLKEVILLKKDIRDMDNNDIKFDLITCIYSLSALPSNQQVQVSLSKFKKLLTPRGILLIEDTNGDRIINQNPTVECRSMDAEEMRLFKRFNIEVTVCKKLNPLIQIGKNVNGGLKVTIGSGAIFKFLQSKNLYFKVYHNLDPWLVNDHIFLSQGLIKRRQLESFRTVCCLLPRRKLEEFLKKAGFQKIQFYSNHNFAPFTRDSDIQIVMARN</sequence>
<dbReference type="AlphaFoldDB" id="A0A1F7WQ44"/>
<comment type="caution">
    <text evidence="2">The sequence shown here is derived from an EMBL/GenBank/DDBJ whole genome shotgun (WGS) entry which is preliminary data.</text>
</comment>
<dbReference type="InterPro" id="IPR025714">
    <property type="entry name" value="Methyltranfer_dom"/>
</dbReference>
<name>A0A1F7WQ44_9BACT</name>
<dbReference type="EMBL" id="MGFK01000018">
    <property type="protein sequence ID" value="OGM04175.1"/>
    <property type="molecule type" value="Genomic_DNA"/>
</dbReference>
<reference evidence="2 3" key="1">
    <citation type="journal article" date="2016" name="Nat. Commun.">
        <title>Thousands of microbial genomes shed light on interconnected biogeochemical processes in an aquifer system.</title>
        <authorList>
            <person name="Anantharaman K."/>
            <person name="Brown C.T."/>
            <person name="Hug L.A."/>
            <person name="Sharon I."/>
            <person name="Castelle C.J."/>
            <person name="Probst A.J."/>
            <person name="Thomas B.C."/>
            <person name="Singh A."/>
            <person name="Wilkins M.J."/>
            <person name="Karaoz U."/>
            <person name="Brodie E.L."/>
            <person name="Williams K.H."/>
            <person name="Hubbard S.S."/>
            <person name="Banfield J.F."/>
        </authorList>
    </citation>
    <scope>NUCLEOTIDE SEQUENCE [LARGE SCALE GENOMIC DNA]</scope>
</reference>
<gene>
    <name evidence="2" type="ORF">A2112_00200</name>
</gene>
<dbReference type="Gene3D" id="3.40.50.150">
    <property type="entry name" value="Vaccinia Virus protein VP39"/>
    <property type="match status" value="1"/>
</dbReference>
<dbReference type="CDD" id="cd02440">
    <property type="entry name" value="AdoMet_MTases"/>
    <property type="match status" value="1"/>
</dbReference>
<dbReference type="PANTHER" id="PTHR43861">
    <property type="entry name" value="TRANS-ACONITATE 2-METHYLTRANSFERASE-RELATED"/>
    <property type="match status" value="1"/>
</dbReference>
<accession>A0A1F7WQ44</accession>
<dbReference type="SUPFAM" id="SSF53335">
    <property type="entry name" value="S-adenosyl-L-methionine-dependent methyltransferases"/>
    <property type="match status" value="1"/>
</dbReference>